<gene>
    <name evidence="2" type="ORF">ABWK59_24700</name>
</gene>
<organism evidence="2">
    <name type="scientific">Kitasatospora camelliae</name>
    <dbReference type="NCBI Taxonomy" id="3156397"/>
    <lineage>
        <taxon>Bacteria</taxon>
        <taxon>Bacillati</taxon>
        <taxon>Actinomycetota</taxon>
        <taxon>Actinomycetes</taxon>
        <taxon>Kitasatosporales</taxon>
        <taxon>Streptomycetaceae</taxon>
        <taxon>Kitasatospora</taxon>
    </lineage>
</organism>
<keyword evidence="1" id="KW-1133">Transmembrane helix</keyword>
<evidence type="ECO:0000256" key="1">
    <source>
        <dbReference type="SAM" id="Phobius"/>
    </source>
</evidence>
<dbReference type="KEGG" id="kcm:ABWK59_24700"/>
<feature type="transmembrane region" description="Helical" evidence="1">
    <location>
        <begin position="12"/>
        <end position="40"/>
    </location>
</feature>
<feature type="transmembrane region" description="Helical" evidence="1">
    <location>
        <begin position="46"/>
        <end position="65"/>
    </location>
</feature>
<dbReference type="AlphaFoldDB" id="A0AAU8JZQ3"/>
<feature type="transmembrane region" description="Helical" evidence="1">
    <location>
        <begin position="136"/>
        <end position="155"/>
    </location>
</feature>
<protein>
    <submittedName>
        <fullName evidence="2">Uncharacterized protein</fullName>
    </submittedName>
</protein>
<keyword evidence="1" id="KW-0812">Transmembrane</keyword>
<name>A0AAU8JZQ3_9ACTN</name>
<evidence type="ECO:0000313" key="2">
    <source>
        <dbReference type="EMBL" id="XCM81872.1"/>
    </source>
</evidence>
<dbReference type="RefSeq" id="WP_354642800.1">
    <property type="nucleotide sequence ID" value="NZ_CP159872.1"/>
</dbReference>
<reference evidence="2" key="1">
    <citation type="submission" date="2024-06" db="EMBL/GenBank/DDBJ databases">
        <title>The genome sequences of Kitasatospora sp. strain HUAS MG31.</title>
        <authorList>
            <person name="Mo P."/>
        </authorList>
    </citation>
    <scope>NUCLEOTIDE SEQUENCE</scope>
    <source>
        <strain evidence="2">HUAS MG31</strain>
    </source>
</reference>
<feature type="transmembrane region" description="Helical" evidence="1">
    <location>
        <begin position="102"/>
        <end position="124"/>
    </location>
</feature>
<proteinExistence type="predicted"/>
<feature type="transmembrane region" description="Helical" evidence="1">
    <location>
        <begin position="77"/>
        <end position="96"/>
    </location>
</feature>
<accession>A0AAU8JZQ3</accession>
<keyword evidence="1" id="KW-0472">Membrane</keyword>
<dbReference type="EMBL" id="CP159872">
    <property type="protein sequence ID" value="XCM81872.1"/>
    <property type="molecule type" value="Genomic_DNA"/>
</dbReference>
<sequence>MFGPGYRGPILLGLLLAGILLAPWGITHGLAMVAALVLVFGYPFSLGMVLVLPTLLLWGAVLVAVPSLRRRLRRPGNSVLACCALAAVAAITAGSLPQPNLGLLGLSLITVLVLAVAWPAWQLPSRMTGRGEPRGWWRWAVPPLMLAVTVALLHYDVPREARFAAGRPALAAFAEEALAKGTVSTEQQWVGVYAVEDAELVDGGVRFAVSIQTLGEYGYAYFPNGVPPKRADYYRHLEGPWYGWRGSTL</sequence>